<accession>A0AAF3F8K2</accession>
<keyword evidence="5 6" id="KW-0472">Membrane</keyword>
<dbReference type="InterPro" id="IPR052860">
    <property type="entry name" value="NRL-GPCR1"/>
</dbReference>
<protein>
    <submittedName>
        <fullName evidence="8">Uncharacterized protein</fullName>
    </submittedName>
</protein>
<dbReference type="Pfam" id="PF03125">
    <property type="entry name" value="Sre"/>
    <property type="match status" value="1"/>
</dbReference>
<keyword evidence="4 6" id="KW-1133">Transmembrane helix</keyword>
<evidence type="ECO:0000256" key="6">
    <source>
        <dbReference type="SAM" id="Phobius"/>
    </source>
</evidence>
<dbReference type="PANTHER" id="PTHR47521:SF18">
    <property type="entry name" value="G PROTEIN-COUPLED RECEPTOR-RELATED"/>
    <property type="match status" value="1"/>
</dbReference>
<dbReference type="InterPro" id="IPR004151">
    <property type="entry name" value="7TM_GPCR_serpentine_rcpt_Sre"/>
</dbReference>
<dbReference type="Proteomes" id="UP000887575">
    <property type="component" value="Unassembled WGS sequence"/>
</dbReference>
<evidence type="ECO:0000313" key="8">
    <source>
        <dbReference type="WBParaSite" id="MBELARI_LOCUS2233"/>
    </source>
</evidence>
<keyword evidence="7" id="KW-1185">Reference proteome</keyword>
<evidence type="ECO:0000256" key="1">
    <source>
        <dbReference type="ARBA" id="ARBA00004141"/>
    </source>
</evidence>
<evidence type="ECO:0000256" key="4">
    <source>
        <dbReference type="ARBA" id="ARBA00022989"/>
    </source>
</evidence>
<feature type="transmembrane region" description="Helical" evidence="6">
    <location>
        <begin position="42"/>
        <end position="63"/>
    </location>
</feature>
<evidence type="ECO:0000256" key="2">
    <source>
        <dbReference type="ARBA" id="ARBA00006803"/>
    </source>
</evidence>
<proteinExistence type="inferred from homology"/>
<comment type="subcellular location">
    <subcellularLocation>
        <location evidence="1">Membrane</location>
        <topology evidence="1">Multi-pass membrane protein</topology>
    </subcellularLocation>
</comment>
<dbReference type="AlphaFoldDB" id="A0AAF3F8K2"/>
<feature type="transmembrane region" description="Helical" evidence="6">
    <location>
        <begin position="75"/>
        <end position="93"/>
    </location>
</feature>
<dbReference type="WBParaSite" id="MBELARI_LOCUS2233">
    <property type="protein sequence ID" value="MBELARI_LOCUS2233"/>
    <property type="gene ID" value="MBELARI_LOCUS2233"/>
</dbReference>
<feature type="transmembrane region" description="Helical" evidence="6">
    <location>
        <begin position="12"/>
        <end position="30"/>
    </location>
</feature>
<evidence type="ECO:0000313" key="7">
    <source>
        <dbReference type="Proteomes" id="UP000887575"/>
    </source>
</evidence>
<feature type="transmembrane region" description="Helical" evidence="6">
    <location>
        <begin position="167"/>
        <end position="188"/>
    </location>
</feature>
<evidence type="ECO:0000256" key="3">
    <source>
        <dbReference type="ARBA" id="ARBA00022692"/>
    </source>
</evidence>
<comment type="similarity">
    <text evidence="2">Belongs to the nematode receptor-like protein sre family.</text>
</comment>
<dbReference type="GO" id="GO:0007606">
    <property type="term" value="P:sensory perception of chemical stimulus"/>
    <property type="evidence" value="ECO:0007669"/>
    <property type="project" value="InterPro"/>
</dbReference>
<organism evidence="7 8">
    <name type="scientific">Mesorhabditis belari</name>
    <dbReference type="NCBI Taxonomy" id="2138241"/>
    <lineage>
        <taxon>Eukaryota</taxon>
        <taxon>Metazoa</taxon>
        <taxon>Ecdysozoa</taxon>
        <taxon>Nematoda</taxon>
        <taxon>Chromadorea</taxon>
        <taxon>Rhabditida</taxon>
        <taxon>Rhabditina</taxon>
        <taxon>Rhabditomorpha</taxon>
        <taxon>Rhabditoidea</taxon>
        <taxon>Rhabditidae</taxon>
        <taxon>Mesorhabditinae</taxon>
        <taxon>Mesorhabditis</taxon>
    </lineage>
</organism>
<feature type="transmembrane region" description="Helical" evidence="6">
    <location>
        <begin position="194"/>
        <end position="216"/>
    </location>
</feature>
<evidence type="ECO:0000256" key="5">
    <source>
        <dbReference type="ARBA" id="ARBA00023136"/>
    </source>
</evidence>
<keyword evidence="3 6" id="KW-0812">Transmembrane</keyword>
<dbReference type="PANTHER" id="PTHR47521">
    <property type="entry name" value="SERPENTINE RECEPTOR, CLASS E (EPSILON)-RELATED"/>
    <property type="match status" value="1"/>
</dbReference>
<sequence length="277" mass="32278">MSSTSSDSDDFIYSMPVYFAATAVFVMRIGQSDDLFGTLSDFFLIQATTIMLPISIERLIATLYPEKYDHIHQGLPILGIFLYLMIVLIALILCTLSELDITDNSYLAVLIMFSLAALFFLILPYTSRRLFKKTAEMRNCTVAARYQTAESLRSAHLLKYVSAYKTISNYLSLAFYYYCFEADGYYLTFTTECFYYYTIIQIFCQMLLTTYVHEVLRNEFLKLFRRNKLTNREEKQELRSIIGEKILFSAHEEQEKYFQMYANAWDVNIQAPAVSKK</sequence>
<reference evidence="8" key="1">
    <citation type="submission" date="2024-02" db="UniProtKB">
        <authorList>
            <consortium name="WormBaseParasite"/>
        </authorList>
    </citation>
    <scope>IDENTIFICATION</scope>
</reference>
<name>A0AAF3F8K2_9BILA</name>
<dbReference type="GO" id="GO:0016020">
    <property type="term" value="C:membrane"/>
    <property type="evidence" value="ECO:0007669"/>
    <property type="project" value="UniProtKB-SubCell"/>
</dbReference>
<feature type="transmembrane region" description="Helical" evidence="6">
    <location>
        <begin position="105"/>
        <end position="123"/>
    </location>
</feature>